<dbReference type="GeneID" id="116305983"/>
<dbReference type="OrthoDB" id="1939276at2759"/>
<dbReference type="Proteomes" id="UP000515163">
    <property type="component" value="Unplaced"/>
</dbReference>
<proteinExistence type="predicted"/>
<dbReference type="InParanoid" id="A0A6P8J151"/>
<dbReference type="Gene3D" id="3.80.10.10">
    <property type="entry name" value="Ribonuclease Inhibitor"/>
    <property type="match status" value="1"/>
</dbReference>
<dbReference type="PROSITE" id="PS50181">
    <property type="entry name" value="FBOX"/>
    <property type="match status" value="1"/>
</dbReference>
<reference evidence="3" key="1">
    <citation type="submission" date="2025-08" db="UniProtKB">
        <authorList>
            <consortium name="RefSeq"/>
        </authorList>
    </citation>
    <scope>IDENTIFICATION</scope>
    <source>
        <tissue evidence="3">Tentacle</tissue>
    </source>
</reference>
<dbReference type="InterPro" id="IPR032675">
    <property type="entry name" value="LRR_dom_sf"/>
</dbReference>
<evidence type="ECO:0000313" key="3">
    <source>
        <dbReference type="RefSeq" id="XP_031571863.1"/>
    </source>
</evidence>
<dbReference type="Pfam" id="PF00646">
    <property type="entry name" value="F-box"/>
    <property type="match status" value="1"/>
</dbReference>
<dbReference type="GO" id="GO:0031146">
    <property type="term" value="P:SCF-dependent proteasomal ubiquitin-dependent protein catabolic process"/>
    <property type="evidence" value="ECO:0007669"/>
    <property type="project" value="TreeGrafter"/>
</dbReference>
<dbReference type="SUPFAM" id="SSF52047">
    <property type="entry name" value="RNI-like"/>
    <property type="match status" value="1"/>
</dbReference>
<accession>A0A6P8J151</accession>
<gene>
    <name evidence="3" type="primary">LOC116305983</name>
</gene>
<dbReference type="Gene3D" id="1.20.1280.50">
    <property type="match status" value="1"/>
</dbReference>
<sequence>MESKSYSSNLPDELWLKIFKNFHPIYDNIFHLALVCRQWRNIIIKAPDPCLWETIELANIRNCYLDSPFLSRFTFILTNFGKYVKVLRLRRCHSYFTDALKGHARRLCSLQFLEIKGTSWNKKILKELSCYKTLKNIEIEAADGDLDRTFREQDFCRLIENFPRLDQISLQYSTFKRETLSYIQDLVTCRYSSRITDLQIERAKIDPLDLNEVVQNLQGLKSFTYGNDQIHGLPSIQCLALESKSIKEMNLFQIGDFAEFRFDLPHLQKLTINLSTSLQTLTVYAPSLRVLDLVHCSELRKLSKVSSTSLHEVKIRRCSALSSSELIRFLVQNPDIKKLDLEVCFANLRLDQNSNPSLEMLSVFDSGCGLISLDIRCPKLRVLTFMKSLIHSSLLKVVAIRSEEMDSIVIRNVPHLRKLILNASKVKHLELDFDRRVRQIKPASFTTIHFQSNLSIGMLVLKKLNIRSIVINKCYVKQAVMDLCNLDASLTDMLDHFYEIESLALQNCHGPCQITVQNDSLKELQVSSCTSVLMDHINVLCPLLERLCVHGTSILPSKKEVESTAKALKKVCPQLLDVNFSH</sequence>
<organism evidence="2 3">
    <name type="scientific">Actinia tenebrosa</name>
    <name type="common">Australian red waratah sea anemone</name>
    <dbReference type="NCBI Taxonomy" id="6105"/>
    <lineage>
        <taxon>Eukaryota</taxon>
        <taxon>Metazoa</taxon>
        <taxon>Cnidaria</taxon>
        <taxon>Anthozoa</taxon>
        <taxon>Hexacorallia</taxon>
        <taxon>Actiniaria</taxon>
        <taxon>Actiniidae</taxon>
        <taxon>Actinia</taxon>
    </lineage>
</organism>
<keyword evidence="2" id="KW-1185">Reference proteome</keyword>
<dbReference type="GO" id="GO:0019005">
    <property type="term" value="C:SCF ubiquitin ligase complex"/>
    <property type="evidence" value="ECO:0007669"/>
    <property type="project" value="TreeGrafter"/>
</dbReference>
<evidence type="ECO:0000313" key="2">
    <source>
        <dbReference type="Proteomes" id="UP000515163"/>
    </source>
</evidence>
<feature type="domain" description="F-box" evidence="1">
    <location>
        <begin position="4"/>
        <end position="55"/>
    </location>
</feature>
<dbReference type="InterPro" id="IPR001810">
    <property type="entry name" value="F-box_dom"/>
</dbReference>
<dbReference type="RefSeq" id="XP_031571863.1">
    <property type="nucleotide sequence ID" value="XM_031716003.1"/>
</dbReference>
<dbReference type="SUPFAM" id="SSF52058">
    <property type="entry name" value="L domain-like"/>
    <property type="match status" value="1"/>
</dbReference>
<dbReference type="KEGG" id="aten:116305983"/>
<dbReference type="AlphaFoldDB" id="A0A6P8J151"/>
<evidence type="ECO:0000259" key="1">
    <source>
        <dbReference type="PROSITE" id="PS50181"/>
    </source>
</evidence>
<name>A0A6P8J151_ACTTE</name>
<protein>
    <submittedName>
        <fullName evidence="3">Uncharacterized protein LOC116305983</fullName>
    </submittedName>
</protein>
<dbReference type="PANTHER" id="PTHR13318">
    <property type="entry name" value="PARTNER OF PAIRED, ISOFORM B-RELATED"/>
    <property type="match status" value="1"/>
</dbReference>